<reference evidence="2" key="1">
    <citation type="submission" date="2019-11" db="EMBL/GenBank/DDBJ databases">
        <authorList>
            <person name="Nitsche A."/>
            <person name="Hankeln T."/>
            <person name="Acosta O."/>
            <person name="Velez I.D."/>
            <person name="Schiemann D.J."/>
        </authorList>
    </citation>
    <scope>NUCLEOTIDE SEQUENCE</scope>
    <source>
        <strain evidence="2">Psal 1745-6</strain>
    </source>
</reference>
<evidence type="ECO:0000256" key="1">
    <source>
        <dbReference type="SAM" id="MobiDB-lite"/>
    </source>
</evidence>
<evidence type="ECO:0000313" key="2">
    <source>
        <dbReference type="EMBL" id="QHA33807.1"/>
    </source>
</evidence>
<name>A0A6B9KU37_9VIRU</name>
<feature type="region of interest" description="Disordered" evidence="1">
    <location>
        <begin position="1"/>
        <end position="20"/>
    </location>
</feature>
<protein>
    <submittedName>
        <fullName evidence="2">Uncharacterized protein</fullName>
    </submittedName>
</protein>
<organism evidence="2">
    <name type="scientific">Atrato Denso-like virus 1</name>
    <dbReference type="NCBI Taxonomy" id="2689333"/>
    <lineage>
        <taxon>Viruses</taxon>
        <taxon>Monodnaviria</taxon>
        <taxon>Shotokuvirae</taxon>
        <taxon>Cossaviricota</taxon>
        <taxon>Quintoviricetes</taxon>
        <taxon>Piccovirales</taxon>
        <taxon>Parvoviridae</taxon>
        <taxon>Densovirinae</taxon>
    </lineage>
</organism>
<sequence>MSDCEDEVNGPGSVAGDDEDNLSEVSEAKIEVPDDVFKVVQQIWKWIFTNLALVGNLTEDYSHLPVLPSKKTVKLWPVLVAMVSEMNFEICETISKECFVSLLSTLTCDSATIMQEFGRVANWTAMKTFLGNLKRATQGSDSFGPSKMATTSTWFTTAPTRMGAAGASALDQLEESANESSYTSYKKKTSVPSSTTTLRKDLKNASTLKCEFTMDPNILTEVYVTNLLKVNPEHLYTDQMWKYRTQSIKLYLNDSITSQDQIATRFVQLAKASRNAIIQKRKEQDEKEIPSQKESREPDLSKSAKKSRRN</sequence>
<accession>A0A6B9KU37</accession>
<proteinExistence type="predicted"/>
<feature type="compositionally biased region" description="Basic and acidic residues" evidence="1">
    <location>
        <begin position="280"/>
        <end position="302"/>
    </location>
</feature>
<dbReference type="EMBL" id="MN661133">
    <property type="protein sequence ID" value="QHA33807.1"/>
    <property type="molecule type" value="Genomic_DNA"/>
</dbReference>
<feature type="region of interest" description="Disordered" evidence="1">
    <location>
        <begin position="279"/>
        <end position="310"/>
    </location>
</feature>